<dbReference type="InterPro" id="IPR006575">
    <property type="entry name" value="RWD_dom"/>
</dbReference>
<evidence type="ECO:0000256" key="3">
    <source>
        <dbReference type="ARBA" id="ARBA00022490"/>
    </source>
</evidence>
<dbReference type="AlphaFoldDB" id="A0A9N9MSR2"/>
<evidence type="ECO:0000256" key="6">
    <source>
        <dbReference type="ARBA" id="ARBA00023016"/>
    </source>
</evidence>
<organism evidence="8 9">
    <name type="scientific">Ceutorhynchus assimilis</name>
    <name type="common">cabbage seed weevil</name>
    <dbReference type="NCBI Taxonomy" id="467358"/>
    <lineage>
        <taxon>Eukaryota</taxon>
        <taxon>Metazoa</taxon>
        <taxon>Ecdysozoa</taxon>
        <taxon>Arthropoda</taxon>
        <taxon>Hexapoda</taxon>
        <taxon>Insecta</taxon>
        <taxon>Pterygota</taxon>
        <taxon>Neoptera</taxon>
        <taxon>Endopterygota</taxon>
        <taxon>Coleoptera</taxon>
        <taxon>Polyphaga</taxon>
        <taxon>Cucujiformia</taxon>
        <taxon>Curculionidae</taxon>
        <taxon>Ceutorhynchinae</taxon>
        <taxon>Ceutorhynchus</taxon>
    </lineage>
</organism>
<evidence type="ECO:0000259" key="7">
    <source>
        <dbReference type="PROSITE" id="PS50908"/>
    </source>
</evidence>
<evidence type="ECO:0000256" key="5">
    <source>
        <dbReference type="ARBA" id="ARBA00022845"/>
    </source>
</evidence>
<dbReference type="GO" id="GO:0005737">
    <property type="term" value="C:cytoplasm"/>
    <property type="evidence" value="ECO:0007669"/>
    <property type="project" value="UniProtKB-SubCell"/>
</dbReference>
<comment type="similarity">
    <text evidence="2">Belongs to the IMPACT family.</text>
</comment>
<proteinExistence type="inferred from homology"/>
<dbReference type="InterPro" id="IPR023582">
    <property type="entry name" value="Impact"/>
</dbReference>
<comment type="subcellular location">
    <subcellularLocation>
        <location evidence="1">Cytoplasm</location>
    </subcellularLocation>
</comment>
<keyword evidence="3" id="KW-0963">Cytoplasm</keyword>
<dbReference type="InterPro" id="IPR001498">
    <property type="entry name" value="Impact_N"/>
</dbReference>
<keyword evidence="5" id="KW-0810">Translation regulation</keyword>
<dbReference type="OrthoDB" id="69641at2759"/>
<dbReference type="Pfam" id="PF05773">
    <property type="entry name" value="RWD"/>
    <property type="match status" value="1"/>
</dbReference>
<sequence>MENNLIQQIEEQEVLRSIFWNQWRKTQEVENTYSMKVGKDVEVWITLNDFYPLQKPPSYELWAPNLSKNDKDFVDREFEAIFESNKGFPIIFQWIEKLKEIVEAKDKLRAIKTKTENRFSVEQKKLSENRKSVVGKWKTAQKPTSRKHLEKEKWEITHGPAISDRKSTFQAHVCRVTDISQINEFKEKLLENRKIAQAKHNIVAYRIATDKNNLLQNSEDDGEAHAGGKLLYSLDVLGVRNVVVVVSRWYGGIQLGQDRFRHYNNAARQALAEAGIIG</sequence>
<dbReference type="InterPro" id="IPR020569">
    <property type="entry name" value="UPF0029_Impact_CS"/>
</dbReference>
<dbReference type="Gene3D" id="3.30.230.30">
    <property type="entry name" value="Impact, N-terminal domain"/>
    <property type="match status" value="1"/>
</dbReference>
<dbReference type="PROSITE" id="PS00910">
    <property type="entry name" value="UPF0029"/>
    <property type="match status" value="1"/>
</dbReference>
<dbReference type="InterPro" id="IPR020568">
    <property type="entry name" value="Ribosomal_Su5_D2-typ_SF"/>
</dbReference>
<gene>
    <name evidence="8" type="ORF">CEUTPL_LOCUS11187</name>
</gene>
<dbReference type="Pfam" id="PF01205">
    <property type="entry name" value="Impact_N"/>
    <property type="match status" value="1"/>
</dbReference>
<feature type="domain" description="RWD" evidence="7">
    <location>
        <begin position="10"/>
        <end position="105"/>
    </location>
</feature>
<evidence type="ECO:0000313" key="9">
    <source>
        <dbReference type="Proteomes" id="UP001152799"/>
    </source>
</evidence>
<dbReference type="Proteomes" id="UP001152799">
    <property type="component" value="Chromosome 6"/>
</dbReference>
<evidence type="ECO:0000256" key="1">
    <source>
        <dbReference type="ARBA" id="ARBA00004496"/>
    </source>
</evidence>
<reference evidence="8" key="1">
    <citation type="submission" date="2022-01" db="EMBL/GenBank/DDBJ databases">
        <authorList>
            <person name="King R."/>
        </authorList>
    </citation>
    <scope>NUCLEOTIDE SEQUENCE</scope>
</reference>
<evidence type="ECO:0000313" key="8">
    <source>
        <dbReference type="EMBL" id="CAG9770739.1"/>
    </source>
</evidence>
<dbReference type="GO" id="GO:0140469">
    <property type="term" value="P:GCN2-mediated signaling"/>
    <property type="evidence" value="ECO:0007669"/>
    <property type="project" value="TreeGrafter"/>
</dbReference>
<dbReference type="PANTHER" id="PTHR16301">
    <property type="entry name" value="IMPACT-RELATED"/>
    <property type="match status" value="1"/>
</dbReference>
<dbReference type="GO" id="GO:0006446">
    <property type="term" value="P:regulation of translational initiation"/>
    <property type="evidence" value="ECO:0007669"/>
    <property type="project" value="TreeGrafter"/>
</dbReference>
<dbReference type="SUPFAM" id="SSF54495">
    <property type="entry name" value="UBC-like"/>
    <property type="match status" value="1"/>
</dbReference>
<keyword evidence="4" id="KW-0678">Repressor</keyword>
<dbReference type="InterPro" id="IPR016135">
    <property type="entry name" value="UBQ-conjugating_enzyme/RWD"/>
</dbReference>
<dbReference type="EMBL" id="OU892282">
    <property type="protein sequence ID" value="CAG9770739.1"/>
    <property type="molecule type" value="Genomic_DNA"/>
</dbReference>
<dbReference type="CDD" id="cd23821">
    <property type="entry name" value="RWD_IMPACT"/>
    <property type="match status" value="1"/>
</dbReference>
<keyword evidence="6" id="KW-0346">Stress response</keyword>
<evidence type="ECO:0000256" key="4">
    <source>
        <dbReference type="ARBA" id="ARBA00022491"/>
    </source>
</evidence>
<dbReference type="Gene3D" id="3.10.110.10">
    <property type="entry name" value="Ubiquitin Conjugating Enzyme"/>
    <property type="match status" value="1"/>
</dbReference>
<name>A0A9N9MSR2_9CUCU</name>
<dbReference type="InterPro" id="IPR036956">
    <property type="entry name" value="Impact_N_sf"/>
</dbReference>
<dbReference type="PROSITE" id="PS50908">
    <property type="entry name" value="RWD"/>
    <property type="match status" value="1"/>
</dbReference>
<accession>A0A9N9MSR2</accession>
<protein>
    <recommendedName>
        <fullName evidence="7">RWD domain-containing protein</fullName>
    </recommendedName>
</protein>
<keyword evidence="9" id="KW-1185">Reference proteome</keyword>
<dbReference type="SUPFAM" id="SSF54211">
    <property type="entry name" value="Ribosomal protein S5 domain 2-like"/>
    <property type="match status" value="1"/>
</dbReference>
<evidence type="ECO:0000256" key="2">
    <source>
        <dbReference type="ARBA" id="ARBA00007665"/>
    </source>
</evidence>
<dbReference type="PANTHER" id="PTHR16301:SF25">
    <property type="entry name" value="PROTEIN IMPACT"/>
    <property type="match status" value="1"/>
</dbReference>